<dbReference type="Proteomes" id="UP001241377">
    <property type="component" value="Unassembled WGS sequence"/>
</dbReference>
<evidence type="ECO:0000313" key="1">
    <source>
        <dbReference type="EMBL" id="KAJ9098348.1"/>
    </source>
</evidence>
<keyword evidence="2" id="KW-1185">Reference proteome</keyword>
<protein>
    <submittedName>
        <fullName evidence="1">Uncharacterized protein</fullName>
    </submittedName>
</protein>
<sequence>MEQLEPTYIITGHTSHEKLIEAIIAYCEEHQECQYQVRPPKEYKLHAALAQLSSLQITRLQEGPAVGFQQDLSSEADHPPQVGSTLASVTRRGQGIHELELDDEQAMRLALLRLGCFTSVEAQLSLCAAGALLIQLEKTRAARNLSDRKAIMRNVECIRLSQHMLINADALTNRSHFREERRIAGYLYLVSTSSTGYLSKVGSRKGEFGMAGLFSSSCGTRSGSAVLKQWFQRPLCDLREINDRHQSIAVFHRSENRVTTGQLRKLLKRITGGVHKILNRLENMDPNDWKVWKDLVDIDFDSSRQDRKINIHAGVDPKMDELLALVEGLPNTLDAATDELLSSVEPSSLRTQLADISVHMMPQLGCLIQLQNGPERIQREIPQDWELQFHDDEGFEYFKVGLDQDQQLDDTLGDLLGQQADLTIDITEDLAIEVRKMEAMLLEIDQVIAELDCILAMTANCETFGLVRPRMVEENVLIIQKGRHILYEMANEAYIGNDTDMWRANMVHDRGSAFPDTTEQSLMLITGANGETVVNRESCVVPLPKMSDPIQVQARAHMENSYVPAEAAILGLVDKLYTRIQTRESTSKVASAFMIDLSQVSMMLRGATARSLLVLDEFGKGLHQTLLLMPPVVPFLPSLLTLGTLPQDGAGLFIGALEEFLSRGSDCPKIIAITHFHCSPICSEIFQRKITHIDFAPFAWQMKTHFQDDHGERDQLTFLFQLDRPQELSDLQSSAAECALHYGVSAALVERAKVVTGHVSRQEIGKIVESVEISPAEAVELSQAECLTRSFLKWDLAEEGDGVGETMKALKNMIESSNRISGDDV</sequence>
<name>A0ACC2VG53_9TREE</name>
<evidence type="ECO:0000313" key="2">
    <source>
        <dbReference type="Proteomes" id="UP001241377"/>
    </source>
</evidence>
<comment type="caution">
    <text evidence="1">The sequence shown here is derived from an EMBL/GenBank/DDBJ whole genome shotgun (WGS) entry which is preliminary data.</text>
</comment>
<dbReference type="EMBL" id="JASBWR010000078">
    <property type="protein sequence ID" value="KAJ9098348.1"/>
    <property type="molecule type" value="Genomic_DNA"/>
</dbReference>
<reference evidence="1" key="1">
    <citation type="submission" date="2023-04" db="EMBL/GenBank/DDBJ databases">
        <title>Draft Genome sequencing of Naganishia species isolated from polar environments using Oxford Nanopore Technology.</title>
        <authorList>
            <person name="Leo P."/>
            <person name="Venkateswaran K."/>
        </authorList>
    </citation>
    <scope>NUCLEOTIDE SEQUENCE</scope>
    <source>
        <strain evidence="1">MNA-CCFEE 5261</strain>
    </source>
</reference>
<gene>
    <name evidence="1" type="ORF">QFC19_006472</name>
</gene>
<organism evidence="1 2">
    <name type="scientific">Naganishia cerealis</name>
    <dbReference type="NCBI Taxonomy" id="610337"/>
    <lineage>
        <taxon>Eukaryota</taxon>
        <taxon>Fungi</taxon>
        <taxon>Dikarya</taxon>
        <taxon>Basidiomycota</taxon>
        <taxon>Agaricomycotina</taxon>
        <taxon>Tremellomycetes</taxon>
        <taxon>Filobasidiales</taxon>
        <taxon>Filobasidiaceae</taxon>
        <taxon>Naganishia</taxon>
    </lineage>
</organism>
<accession>A0ACC2VG53</accession>
<proteinExistence type="predicted"/>